<dbReference type="Proteomes" id="UP001066276">
    <property type="component" value="Chromosome 11"/>
</dbReference>
<dbReference type="AlphaFoldDB" id="A0AAV7LQ23"/>
<dbReference type="EMBL" id="JANPWB010000015">
    <property type="protein sequence ID" value="KAJ1092669.1"/>
    <property type="molecule type" value="Genomic_DNA"/>
</dbReference>
<gene>
    <name evidence="2" type="ORF">NDU88_005779</name>
</gene>
<accession>A0AAV7LQ23</accession>
<feature type="region of interest" description="Disordered" evidence="1">
    <location>
        <begin position="40"/>
        <end position="115"/>
    </location>
</feature>
<protein>
    <submittedName>
        <fullName evidence="2">Uncharacterized protein</fullName>
    </submittedName>
</protein>
<evidence type="ECO:0000313" key="2">
    <source>
        <dbReference type="EMBL" id="KAJ1092669.1"/>
    </source>
</evidence>
<feature type="compositionally biased region" description="Gly residues" evidence="1">
    <location>
        <begin position="105"/>
        <end position="115"/>
    </location>
</feature>
<keyword evidence="3" id="KW-1185">Reference proteome</keyword>
<organism evidence="2 3">
    <name type="scientific">Pleurodeles waltl</name>
    <name type="common">Iberian ribbed newt</name>
    <dbReference type="NCBI Taxonomy" id="8319"/>
    <lineage>
        <taxon>Eukaryota</taxon>
        <taxon>Metazoa</taxon>
        <taxon>Chordata</taxon>
        <taxon>Craniata</taxon>
        <taxon>Vertebrata</taxon>
        <taxon>Euteleostomi</taxon>
        <taxon>Amphibia</taxon>
        <taxon>Batrachia</taxon>
        <taxon>Caudata</taxon>
        <taxon>Salamandroidea</taxon>
        <taxon>Salamandridae</taxon>
        <taxon>Pleurodelinae</taxon>
        <taxon>Pleurodeles</taxon>
    </lineage>
</organism>
<proteinExistence type="predicted"/>
<evidence type="ECO:0000313" key="3">
    <source>
        <dbReference type="Proteomes" id="UP001066276"/>
    </source>
</evidence>
<sequence>MPREPWSVVYLRGQTGSGGLTMGPAGVSAGRPVAWARGRSEAAASMCDPGGPRPNMPWEEMRRRPMMETEVGGGSPHPKTETGGFTAGTLGRAGASDFRYPRGSISGGDRMGPCG</sequence>
<name>A0AAV7LQ23_PLEWA</name>
<comment type="caution">
    <text evidence="2">The sequence shown here is derived from an EMBL/GenBank/DDBJ whole genome shotgun (WGS) entry which is preliminary data.</text>
</comment>
<evidence type="ECO:0000256" key="1">
    <source>
        <dbReference type="SAM" id="MobiDB-lite"/>
    </source>
</evidence>
<reference evidence="2" key="1">
    <citation type="journal article" date="2022" name="bioRxiv">
        <title>Sequencing and chromosome-scale assembly of the giantPleurodeles waltlgenome.</title>
        <authorList>
            <person name="Brown T."/>
            <person name="Elewa A."/>
            <person name="Iarovenko S."/>
            <person name="Subramanian E."/>
            <person name="Araus A.J."/>
            <person name="Petzold A."/>
            <person name="Susuki M."/>
            <person name="Suzuki K.-i.T."/>
            <person name="Hayashi T."/>
            <person name="Toyoda A."/>
            <person name="Oliveira C."/>
            <person name="Osipova E."/>
            <person name="Leigh N.D."/>
            <person name="Simon A."/>
            <person name="Yun M.H."/>
        </authorList>
    </citation>
    <scope>NUCLEOTIDE SEQUENCE</scope>
    <source>
        <strain evidence="2">20211129_DDA</strain>
        <tissue evidence="2">Liver</tissue>
    </source>
</reference>